<dbReference type="Proteomes" id="UP000675163">
    <property type="component" value="Unassembled WGS sequence"/>
</dbReference>
<evidence type="ECO:0000256" key="4">
    <source>
        <dbReference type="ARBA" id="ARBA00022723"/>
    </source>
</evidence>
<dbReference type="RefSeq" id="WP_209704110.1">
    <property type="nucleotide sequence ID" value="NZ_JAFIDA010000001.1"/>
</dbReference>
<feature type="binding site" evidence="10">
    <location>
        <position position="87"/>
    </location>
    <ligand>
        <name>Mg(2+)</name>
        <dbReference type="ChEBI" id="CHEBI:18420"/>
    </ligand>
</feature>
<evidence type="ECO:0000256" key="9">
    <source>
        <dbReference type="ARBA" id="ARBA00047883"/>
    </source>
</evidence>
<comment type="function">
    <text evidence="1 10">Condenses 4-methyl-5-(beta-hydroxyethyl)thiazole monophosphate (THZ-P) and 2-methyl-4-amino-5-hydroxymethyl pyrimidine pyrophosphate (HMP-PP) to form thiamine monophosphate (TMP).</text>
</comment>
<dbReference type="Pfam" id="PF02581">
    <property type="entry name" value="TMP-TENI"/>
    <property type="match status" value="1"/>
</dbReference>
<comment type="similarity">
    <text evidence="10 11">Belongs to the thiamine-phosphate synthase family.</text>
</comment>
<dbReference type="SUPFAM" id="SSF51391">
    <property type="entry name" value="Thiamin phosphate synthase"/>
    <property type="match status" value="1"/>
</dbReference>
<dbReference type="GO" id="GO:0000287">
    <property type="term" value="F:magnesium ion binding"/>
    <property type="evidence" value="ECO:0007669"/>
    <property type="project" value="UniProtKB-UniRule"/>
</dbReference>
<feature type="domain" description="Thiamine phosphate synthase/TenI" evidence="13">
    <location>
        <begin position="25"/>
        <end position="213"/>
    </location>
</feature>
<keyword evidence="15" id="KW-1185">Reference proteome</keyword>
<comment type="catalytic activity">
    <reaction evidence="8 10 11">
        <text>2-(2-carboxy-4-methylthiazol-5-yl)ethyl phosphate + 4-amino-2-methyl-5-(diphosphooxymethyl)pyrimidine + 2 H(+) = thiamine phosphate + CO2 + diphosphate</text>
        <dbReference type="Rhea" id="RHEA:47848"/>
        <dbReference type="ChEBI" id="CHEBI:15378"/>
        <dbReference type="ChEBI" id="CHEBI:16526"/>
        <dbReference type="ChEBI" id="CHEBI:33019"/>
        <dbReference type="ChEBI" id="CHEBI:37575"/>
        <dbReference type="ChEBI" id="CHEBI:57841"/>
        <dbReference type="ChEBI" id="CHEBI:62890"/>
        <dbReference type="EC" id="2.5.1.3"/>
    </reaction>
</comment>
<feature type="binding site" evidence="10">
    <location>
        <begin position="55"/>
        <end position="59"/>
    </location>
    <ligand>
        <name>4-amino-2-methyl-5-(diphosphooxymethyl)pyrimidine</name>
        <dbReference type="ChEBI" id="CHEBI:57841"/>
    </ligand>
</feature>
<evidence type="ECO:0000313" key="15">
    <source>
        <dbReference type="Proteomes" id="UP000675163"/>
    </source>
</evidence>
<feature type="binding site" evidence="10">
    <location>
        <begin position="159"/>
        <end position="161"/>
    </location>
    <ligand>
        <name>2-[(2R,5Z)-2-carboxy-4-methylthiazol-5(2H)-ylidene]ethyl phosphate</name>
        <dbReference type="ChEBI" id="CHEBI:62899"/>
    </ligand>
</feature>
<comment type="pathway">
    <text evidence="2 10 12">Cofactor biosynthesis; thiamine diphosphate biosynthesis; thiamine phosphate from 4-amino-2-methyl-5-diphosphomethylpyrimidine and 4-methyl-5-(2-phosphoethyl)-thiazole: step 1/1.</text>
</comment>
<dbReference type="PANTHER" id="PTHR20857:SF15">
    <property type="entry name" value="THIAMINE-PHOSPHATE SYNTHASE"/>
    <property type="match status" value="1"/>
</dbReference>
<dbReference type="InterPro" id="IPR013785">
    <property type="entry name" value="Aldolase_TIM"/>
</dbReference>
<feature type="binding site" evidence="10">
    <location>
        <position position="190"/>
    </location>
    <ligand>
        <name>2-[(2R,5Z)-2-carboxy-4-methylthiazol-5(2H)-ylidene]ethyl phosphate</name>
        <dbReference type="ChEBI" id="CHEBI:62899"/>
    </ligand>
</feature>
<feature type="binding site" evidence="10">
    <location>
        <begin position="210"/>
        <end position="211"/>
    </location>
    <ligand>
        <name>2-[(2R,5Z)-2-carboxy-4-methylthiazol-5(2H)-ylidene]ethyl phosphate</name>
        <dbReference type="ChEBI" id="CHEBI:62899"/>
    </ligand>
</feature>
<evidence type="ECO:0000313" key="14">
    <source>
        <dbReference type="EMBL" id="MBP1325017.1"/>
    </source>
</evidence>
<evidence type="ECO:0000256" key="10">
    <source>
        <dbReference type="HAMAP-Rule" id="MF_00097"/>
    </source>
</evidence>
<proteinExistence type="inferred from homology"/>
<dbReference type="GO" id="GO:0005737">
    <property type="term" value="C:cytoplasm"/>
    <property type="evidence" value="ECO:0007669"/>
    <property type="project" value="TreeGrafter"/>
</dbReference>
<evidence type="ECO:0000256" key="7">
    <source>
        <dbReference type="ARBA" id="ARBA00047334"/>
    </source>
</evidence>
<keyword evidence="4 10" id="KW-0479">Metal-binding</keyword>
<keyword evidence="5 10" id="KW-0460">Magnesium</keyword>
<feature type="binding site" evidence="10">
    <location>
        <position position="162"/>
    </location>
    <ligand>
        <name>4-amino-2-methyl-5-(diphosphooxymethyl)pyrimidine</name>
        <dbReference type="ChEBI" id="CHEBI:57841"/>
    </ligand>
</feature>
<comment type="cofactor">
    <cofactor evidence="10">
        <name>Mg(2+)</name>
        <dbReference type="ChEBI" id="CHEBI:18420"/>
    </cofactor>
    <text evidence="10">Binds 1 Mg(2+) ion per subunit.</text>
</comment>
<evidence type="ECO:0000256" key="11">
    <source>
        <dbReference type="RuleBase" id="RU003826"/>
    </source>
</evidence>
<keyword evidence="6 10" id="KW-0784">Thiamine biosynthesis</keyword>
<dbReference type="InterPro" id="IPR034291">
    <property type="entry name" value="TMP_synthase"/>
</dbReference>
<dbReference type="EC" id="2.5.1.3" evidence="10"/>
<feature type="binding site" evidence="10">
    <location>
        <position position="86"/>
    </location>
    <ligand>
        <name>4-amino-2-methyl-5-(diphosphooxymethyl)pyrimidine</name>
        <dbReference type="ChEBI" id="CHEBI:57841"/>
    </ligand>
</feature>
<feature type="binding site" evidence="10">
    <location>
        <position position="111"/>
    </location>
    <ligand>
        <name>Mg(2+)</name>
        <dbReference type="ChEBI" id="CHEBI:18420"/>
    </ligand>
</feature>
<gene>
    <name evidence="10" type="primary">thiE</name>
    <name evidence="14" type="ORF">JOF28_000249</name>
</gene>
<feature type="binding site" evidence="10">
    <location>
        <position position="130"/>
    </location>
    <ligand>
        <name>4-amino-2-methyl-5-(diphosphooxymethyl)pyrimidine</name>
        <dbReference type="ChEBI" id="CHEBI:57841"/>
    </ligand>
</feature>
<dbReference type="InterPro" id="IPR036206">
    <property type="entry name" value="ThiamineP_synth_sf"/>
</dbReference>
<dbReference type="Gene3D" id="3.20.20.70">
    <property type="entry name" value="Aldolase class I"/>
    <property type="match status" value="1"/>
</dbReference>
<accession>A0A940PR09</accession>
<dbReference type="InterPro" id="IPR022998">
    <property type="entry name" value="ThiamineP_synth_TenI"/>
</dbReference>
<evidence type="ECO:0000256" key="1">
    <source>
        <dbReference type="ARBA" id="ARBA00003814"/>
    </source>
</evidence>
<evidence type="ECO:0000256" key="12">
    <source>
        <dbReference type="RuleBase" id="RU004253"/>
    </source>
</evidence>
<dbReference type="HAMAP" id="MF_00097">
    <property type="entry name" value="TMP_synthase"/>
    <property type="match status" value="1"/>
</dbReference>
<evidence type="ECO:0000259" key="13">
    <source>
        <dbReference type="Pfam" id="PF02581"/>
    </source>
</evidence>
<comment type="catalytic activity">
    <reaction evidence="9 10 11">
        <text>2-[(2R,5Z)-2-carboxy-4-methylthiazol-5(2H)-ylidene]ethyl phosphate + 4-amino-2-methyl-5-(diphosphooxymethyl)pyrimidine + 2 H(+) = thiamine phosphate + CO2 + diphosphate</text>
        <dbReference type="Rhea" id="RHEA:47844"/>
        <dbReference type="ChEBI" id="CHEBI:15378"/>
        <dbReference type="ChEBI" id="CHEBI:16526"/>
        <dbReference type="ChEBI" id="CHEBI:33019"/>
        <dbReference type="ChEBI" id="CHEBI:37575"/>
        <dbReference type="ChEBI" id="CHEBI:57841"/>
        <dbReference type="ChEBI" id="CHEBI:62899"/>
        <dbReference type="EC" id="2.5.1.3"/>
    </reaction>
</comment>
<protein>
    <recommendedName>
        <fullName evidence="10">Thiamine-phosphate synthase</fullName>
        <shortName evidence="10">TP synthase</shortName>
        <shortName evidence="10">TPS</shortName>
        <ecNumber evidence="10">2.5.1.3</ecNumber>
    </recommendedName>
    <alternativeName>
        <fullName evidence="10">Thiamine-phosphate pyrophosphorylase</fullName>
        <shortName evidence="10">TMP pyrophosphorylase</shortName>
        <shortName evidence="10">TMP-PPase</shortName>
    </alternativeName>
</protein>
<dbReference type="NCBIfam" id="TIGR00693">
    <property type="entry name" value="thiE"/>
    <property type="match status" value="1"/>
</dbReference>
<name>A0A940PR09_9MICO</name>
<sequence>MSAPNDSVSDISVPDASARAIDLSIYLVTDEALCGERGVVQTAIDAVAGGATTVQLRHKNASDEQLLETLLQLAHAISDRATLLVNDRVDVFTRAKALGAAVHGVHVGQGDLDPRAVRALIGEDAILGLSADSAAHLAAVRALPAGTADYLGVGAVRATSTKPDHPPVLGIDGFAAVTAQAALPCVAIGGIGLADAQPLRRVGAAGIAVVSAICAATDAREAAAQLREEWSA</sequence>
<dbReference type="EMBL" id="JAFIDA010000001">
    <property type="protein sequence ID" value="MBP1325017.1"/>
    <property type="molecule type" value="Genomic_DNA"/>
</dbReference>
<organism evidence="14 15">
    <name type="scientific">Leucobacter exalbidus</name>
    <dbReference type="NCBI Taxonomy" id="662960"/>
    <lineage>
        <taxon>Bacteria</taxon>
        <taxon>Bacillati</taxon>
        <taxon>Actinomycetota</taxon>
        <taxon>Actinomycetes</taxon>
        <taxon>Micrococcales</taxon>
        <taxon>Microbacteriaceae</taxon>
        <taxon>Leucobacter</taxon>
    </lineage>
</organism>
<dbReference type="GO" id="GO:0009229">
    <property type="term" value="P:thiamine diphosphate biosynthetic process"/>
    <property type="evidence" value="ECO:0007669"/>
    <property type="project" value="UniProtKB-UniRule"/>
</dbReference>
<dbReference type="CDD" id="cd00564">
    <property type="entry name" value="TMP_TenI"/>
    <property type="match status" value="1"/>
</dbReference>
<keyword evidence="3 10" id="KW-0808">Transferase</keyword>
<evidence type="ECO:0000256" key="8">
    <source>
        <dbReference type="ARBA" id="ARBA00047851"/>
    </source>
</evidence>
<evidence type="ECO:0000256" key="3">
    <source>
        <dbReference type="ARBA" id="ARBA00022679"/>
    </source>
</evidence>
<dbReference type="GO" id="GO:0009228">
    <property type="term" value="P:thiamine biosynthetic process"/>
    <property type="evidence" value="ECO:0007669"/>
    <property type="project" value="UniProtKB-KW"/>
</dbReference>
<dbReference type="AlphaFoldDB" id="A0A940PR09"/>
<comment type="catalytic activity">
    <reaction evidence="7 10 11">
        <text>4-methyl-5-(2-phosphooxyethyl)-thiazole + 4-amino-2-methyl-5-(diphosphooxymethyl)pyrimidine + H(+) = thiamine phosphate + diphosphate</text>
        <dbReference type="Rhea" id="RHEA:22328"/>
        <dbReference type="ChEBI" id="CHEBI:15378"/>
        <dbReference type="ChEBI" id="CHEBI:33019"/>
        <dbReference type="ChEBI" id="CHEBI:37575"/>
        <dbReference type="ChEBI" id="CHEBI:57841"/>
        <dbReference type="ChEBI" id="CHEBI:58296"/>
        <dbReference type="EC" id="2.5.1.3"/>
    </reaction>
</comment>
<evidence type="ECO:0000256" key="6">
    <source>
        <dbReference type="ARBA" id="ARBA00022977"/>
    </source>
</evidence>
<evidence type="ECO:0000256" key="2">
    <source>
        <dbReference type="ARBA" id="ARBA00005165"/>
    </source>
</evidence>
<dbReference type="GO" id="GO:0004789">
    <property type="term" value="F:thiamine-phosphate diphosphorylase activity"/>
    <property type="evidence" value="ECO:0007669"/>
    <property type="project" value="UniProtKB-UniRule"/>
</dbReference>
<dbReference type="PANTHER" id="PTHR20857">
    <property type="entry name" value="THIAMINE-PHOSPHATE PYROPHOSPHORYLASE"/>
    <property type="match status" value="1"/>
</dbReference>
<evidence type="ECO:0000256" key="5">
    <source>
        <dbReference type="ARBA" id="ARBA00022842"/>
    </source>
</evidence>
<comment type="caution">
    <text evidence="14">The sequence shown here is derived from an EMBL/GenBank/DDBJ whole genome shotgun (WGS) entry which is preliminary data.</text>
</comment>
<reference evidence="14" key="1">
    <citation type="submission" date="2021-02" db="EMBL/GenBank/DDBJ databases">
        <title>Sequencing the genomes of 1000 actinobacteria strains.</title>
        <authorList>
            <person name="Klenk H.-P."/>
        </authorList>
    </citation>
    <scope>NUCLEOTIDE SEQUENCE</scope>
    <source>
        <strain evidence="14">DSM 22850</strain>
    </source>
</reference>